<accession>A0A7T1F1R3</accession>
<organism evidence="1 2">
    <name type="scientific">Atribacter laminatus</name>
    <dbReference type="NCBI Taxonomy" id="2847778"/>
    <lineage>
        <taxon>Bacteria</taxon>
        <taxon>Pseudomonadati</taxon>
        <taxon>Atribacterota</taxon>
        <taxon>Atribacteria</taxon>
        <taxon>Atribacterales</taxon>
        <taxon>Atribacteraceae</taxon>
        <taxon>Atribacter</taxon>
    </lineage>
</organism>
<reference evidence="1 2" key="1">
    <citation type="journal article" date="2021" name="Nat. Commun.">
        <title>Isolation of a member of the candidate phylum Atribacteria reveals a unique cell membrane structure.</title>
        <authorList>
            <person name="Taiki K."/>
            <person name="Nobu M.K."/>
            <person name="Kusada H."/>
            <person name="Meng X.-Y."/>
            <person name="Hosoki N."/>
            <person name="Uematsu K."/>
            <person name="Yoshioka H."/>
            <person name="Kamagata Y."/>
            <person name="Tamaki H."/>
        </authorList>
    </citation>
    <scope>NUCLEOTIDE SEQUENCE [LARGE SCALE GENOMIC DNA]</scope>
    <source>
        <strain evidence="1 2">RT761</strain>
    </source>
</reference>
<dbReference type="Proteomes" id="UP000594463">
    <property type="component" value="Chromosome"/>
</dbReference>
<evidence type="ECO:0000313" key="2">
    <source>
        <dbReference type="Proteomes" id="UP000594463"/>
    </source>
</evidence>
<sequence length="180" mass="20918">MRKAFWVFLFIQIAILIFPFTAGSWQVGEEAPPFFIESADGKKLYLEMIHGTLSLIFCEDRSAVEKNNDIKHQLSQFRDNNLSLLQNFQIIQVVNASSANFLTKTIWKRKLLQNSRKNNIVIYADWTGDMLRDYQLKSRESNLIFIDQAGIIRYLFSGKVNDQELKIIEDLLLSVAHESR</sequence>
<dbReference type="KEGG" id="alam:RT761_00163"/>
<dbReference type="EMBL" id="CP065383">
    <property type="protein sequence ID" value="QPM66977.1"/>
    <property type="molecule type" value="Genomic_DNA"/>
</dbReference>
<evidence type="ECO:0000313" key="1">
    <source>
        <dbReference type="EMBL" id="QPM66977.1"/>
    </source>
</evidence>
<protein>
    <submittedName>
        <fullName evidence="1">Uncharacterized protein</fullName>
    </submittedName>
</protein>
<dbReference type="InterPro" id="IPR006513">
    <property type="entry name" value="YtfJ_HI0045"/>
</dbReference>
<proteinExistence type="predicted"/>
<keyword evidence="2" id="KW-1185">Reference proteome</keyword>
<dbReference type="Gene3D" id="3.40.30.10">
    <property type="entry name" value="Glutaredoxin"/>
    <property type="match status" value="1"/>
</dbReference>
<dbReference type="Pfam" id="PF09695">
    <property type="entry name" value="YtfJ_HI0045"/>
    <property type="match status" value="1"/>
</dbReference>
<gene>
    <name evidence="1" type="ORF">RT761_00163</name>
</gene>
<dbReference type="RefSeq" id="WP_218112203.1">
    <property type="nucleotide sequence ID" value="NZ_CP065383.1"/>
</dbReference>
<dbReference type="AlphaFoldDB" id="A0A7T1F1R3"/>
<name>A0A7T1F1R3_ATRLM</name>